<evidence type="ECO:0000256" key="2">
    <source>
        <dbReference type="ARBA" id="ARBA00022980"/>
    </source>
</evidence>
<comment type="function">
    <text evidence="5">One of the primary rRNA binding proteins, it binds directly to 16S rRNA central domain where it helps coordinate assembly of the platform of the 30S subunit.</text>
</comment>
<keyword evidence="5" id="KW-0699">rRNA-binding</keyword>
<keyword evidence="5" id="KW-0694">RNA-binding</keyword>
<dbReference type="Proteomes" id="UP000178577">
    <property type="component" value="Unassembled WGS sequence"/>
</dbReference>
<dbReference type="GO" id="GO:0003735">
    <property type="term" value="F:structural constituent of ribosome"/>
    <property type="evidence" value="ECO:0007669"/>
    <property type="project" value="InterPro"/>
</dbReference>
<dbReference type="SUPFAM" id="SSF56047">
    <property type="entry name" value="Ribosomal protein S8"/>
    <property type="match status" value="1"/>
</dbReference>
<evidence type="ECO:0000256" key="6">
    <source>
        <dbReference type="RuleBase" id="RU003660"/>
    </source>
</evidence>
<evidence type="ECO:0000256" key="1">
    <source>
        <dbReference type="ARBA" id="ARBA00006471"/>
    </source>
</evidence>
<name>A0A1F5G617_9BACT</name>
<evidence type="ECO:0000256" key="5">
    <source>
        <dbReference type="HAMAP-Rule" id="MF_01302"/>
    </source>
</evidence>
<evidence type="ECO:0000313" key="7">
    <source>
        <dbReference type="EMBL" id="OGD87279.1"/>
    </source>
</evidence>
<dbReference type="GO" id="GO:0006412">
    <property type="term" value="P:translation"/>
    <property type="evidence" value="ECO:0007669"/>
    <property type="project" value="UniProtKB-UniRule"/>
</dbReference>
<dbReference type="HAMAP" id="MF_01302_B">
    <property type="entry name" value="Ribosomal_uS8_B"/>
    <property type="match status" value="1"/>
</dbReference>
<reference evidence="7 8" key="1">
    <citation type="journal article" date="2016" name="Nat. Commun.">
        <title>Thousands of microbial genomes shed light on interconnected biogeochemical processes in an aquifer system.</title>
        <authorList>
            <person name="Anantharaman K."/>
            <person name="Brown C.T."/>
            <person name="Hug L.A."/>
            <person name="Sharon I."/>
            <person name="Castelle C.J."/>
            <person name="Probst A.J."/>
            <person name="Thomas B.C."/>
            <person name="Singh A."/>
            <person name="Wilkins M.J."/>
            <person name="Karaoz U."/>
            <person name="Brodie E.L."/>
            <person name="Williams K.H."/>
            <person name="Hubbard S.S."/>
            <person name="Banfield J.F."/>
        </authorList>
    </citation>
    <scope>NUCLEOTIDE SEQUENCE [LARGE SCALE GENOMIC DNA]</scope>
</reference>
<comment type="similarity">
    <text evidence="1 5 6">Belongs to the universal ribosomal protein uS8 family.</text>
</comment>
<organism evidence="7 8">
    <name type="scientific">Candidatus Curtissbacteria bacterium RIFCSPHIGHO2_01_FULL_40_12</name>
    <dbReference type="NCBI Taxonomy" id="1797710"/>
    <lineage>
        <taxon>Bacteria</taxon>
        <taxon>Candidatus Curtissiibacteriota</taxon>
    </lineage>
</organism>
<keyword evidence="2 5" id="KW-0689">Ribosomal protein</keyword>
<comment type="caution">
    <text evidence="7">The sequence shown here is derived from an EMBL/GenBank/DDBJ whole genome shotgun (WGS) entry which is preliminary data.</text>
</comment>
<comment type="subunit">
    <text evidence="5">Part of the 30S ribosomal subunit. Contacts proteins S5 and S12.</text>
</comment>
<evidence type="ECO:0000256" key="3">
    <source>
        <dbReference type="ARBA" id="ARBA00023274"/>
    </source>
</evidence>
<dbReference type="GO" id="GO:0005840">
    <property type="term" value="C:ribosome"/>
    <property type="evidence" value="ECO:0007669"/>
    <property type="project" value="UniProtKB-KW"/>
</dbReference>
<dbReference type="NCBIfam" id="NF001109">
    <property type="entry name" value="PRK00136.1"/>
    <property type="match status" value="1"/>
</dbReference>
<dbReference type="InterPro" id="IPR035987">
    <property type="entry name" value="Ribosomal_uS8_sf"/>
</dbReference>
<proteinExistence type="inferred from homology"/>
<dbReference type="EMBL" id="MFAY01000062">
    <property type="protein sequence ID" value="OGD87279.1"/>
    <property type="molecule type" value="Genomic_DNA"/>
</dbReference>
<dbReference type="GO" id="GO:0019843">
    <property type="term" value="F:rRNA binding"/>
    <property type="evidence" value="ECO:0007669"/>
    <property type="project" value="UniProtKB-UniRule"/>
</dbReference>
<dbReference type="GO" id="GO:1990904">
    <property type="term" value="C:ribonucleoprotein complex"/>
    <property type="evidence" value="ECO:0007669"/>
    <property type="project" value="UniProtKB-KW"/>
</dbReference>
<dbReference type="InterPro" id="IPR047863">
    <property type="entry name" value="Ribosomal_uS8_CS"/>
</dbReference>
<dbReference type="AlphaFoldDB" id="A0A1F5G617"/>
<dbReference type="Pfam" id="PF00410">
    <property type="entry name" value="Ribosomal_S8"/>
    <property type="match status" value="1"/>
</dbReference>
<dbReference type="FunFam" id="3.30.1490.10:FF:000001">
    <property type="entry name" value="30S ribosomal protein S8"/>
    <property type="match status" value="1"/>
</dbReference>
<dbReference type="InterPro" id="IPR000630">
    <property type="entry name" value="Ribosomal_uS8"/>
</dbReference>
<gene>
    <name evidence="5" type="primary">rpsH</name>
    <name evidence="7" type="ORF">A2693_04225</name>
</gene>
<sequence length="124" mass="13894">MDPVSDMLVAIKNGYMAKKSSVAVPFSKFKQEIAKLLERENIVGKTTKENSHIMIELQYENQKPKITQIERISKLGLRVYKKSKNIKRVKGGKGISIVSTSKGLMTGDQAKAKKLGGEIICRIW</sequence>
<dbReference type="Gene3D" id="3.30.1370.30">
    <property type="match status" value="1"/>
</dbReference>
<protein>
    <recommendedName>
        <fullName evidence="4 5">Small ribosomal subunit protein uS8</fullName>
    </recommendedName>
</protein>
<keyword evidence="3 5" id="KW-0687">Ribonucleoprotein</keyword>
<dbReference type="PANTHER" id="PTHR11758">
    <property type="entry name" value="40S RIBOSOMAL PROTEIN S15A"/>
    <property type="match status" value="1"/>
</dbReference>
<evidence type="ECO:0000256" key="4">
    <source>
        <dbReference type="ARBA" id="ARBA00035258"/>
    </source>
</evidence>
<dbReference type="Gene3D" id="3.30.1490.10">
    <property type="match status" value="1"/>
</dbReference>
<accession>A0A1F5G617</accession>
<dbReference type="GO" id="GO:0005737">
    <property type="term" value="C:cytoplasm"/>
    <property type="evidence" value="ECO:0007669"/>
    <property type="project" value="UniProtKB-ARBA"/>
</dbReference>
<dbReference type="PROSITE" id="PS00053">
    <property type="entry name" value="RIBOSOMAL_S8"/>
    <property type="match status" value="1"/>
</dbReference>
<evidence type="ECO:0000313" key="8">
    <source>
        <dbReference type="Proteomes" id="UP000178577"/>
    </source>
</evidence>